<evidence type="ECO:0000313" key="4">
    <source>
        <dbReference type="Proteomes" id="UP000737391"/>
    </source>
</evidence>
<evidence type="ECO:0000259" key="1">
    <source>
        <dbReference type="Pfam" id="PF00144"/>
    </source>
</evidence>
<dbReference type="Gene3D" id="3.40.710.10">
    <property type="entry name" value="DD-peptidase/beta-lactamase superfamily"/>
    <property type="match status" value="1"/>
</dbReference>
<evidence type="ECO:0000259" key="2">
    <source>
        <dbReference type="Pfam" id="PF26335"/>
    </source>
</evidence>
<proteinExistence type="predicted"/>
<comment type="caution">
    <text evidence="3">The sequence shown here is derived from an EMBL/GenBank/DDBJ whole genome shotgun (WGS) entry which is preliminary data.</text>
</comment>
<dbReference type="EMBL" id="LUFC02000048">
    <property type="protein sequence ID" value="KAF4502896.1"/>
    <property type="molecule type" value="Genomic_DNA"/>
</dbReference>
<dbReference type="Pfam" id="PF26335">
    <property type="entry name" value="ARB_00930_C"/>
    <property type="match status" value="1"/>
</dbReference>
<sequence length="536" mass="59216">MISRCKIPTYASPQLYNPTLCDFSFAACGGHCPPLGPVLPAPIHPSTHSSVKSAVAAIQARLEEETASYNLSSIAVAIKPTYEDDYMLEFASTPPKVDPRGVDKVDSDTVFRLASLSKVFPVLALLKLHKVDLDDSVAKYVPELRLGYPPPDPAKSLNCSGLLGLPECTKEDFFERFGERPPVYAPYAVNPVYSNVGFAIMGWVIENVSGMPSGEFIKKEIWDPTGMKHTFDSKPDDSLGFIPVDDEWWNATLGYGDPAGEYYSSINDIMAFGDAILKNKLLSPAETRKWLKPSTSTSSRGILLGEPWEIFRADNVTKDGRLIEFYTKAGDITTYHSLMVLIPDYNLTVTLFNAGPEVTGGLLQTLFTEIAKELLPAVEEAGKDEAAKIYDGTYSDTKTNSTLTLSVDDEPGFRITNWTVRGIDIAGTYLSIGLPPTFQTPPGEVRFRLYPIGLKSDTESCWRIMFTAGSVEANEEANALLAWPDGNCNTWASSDRIVYQLLSHDHFVFTEFKRGSDRTAEKLELVSYRVELQKDD</sequence>
<dbReference type="OrthoDB" id="10250282at2759"/>
<dbReference type="PANTHER" id="PTHR22935">
    <property type="entry name" value="PENICILLIN-BINDING PROTEIN"/>
    <property type="match status" value="1"/>
</dbReference>
<evidence type="ECO:0000313" key="3">
    <source>
        <dbReference type="EMBL" id="KAF4502896.1"/>
    </source>
</evidence>
<dbReference type="PANTHER" id="PTHR22935:SF97">
    <property type="entry name" value="BETA-LACTAMASE-RELATED DOMAIN-CONTAINING PROTEIN"/>
    <property type="match status" value="1"/>
</dbReference>
<gene>
    <name evidence="3" type="ORF">FAGAP_854</name>
</gene>
<reference evidence="3" key="1">
    <citation type="submission" date="2020-01" db="EMBL/GenBank/DDBJ databases">
        <title>Identification and distribution of gene clusters putatively required for synthesis of sphingolipid metabolism inhibitors in phylogenetically diverse species of the filamentous fungus Fusarium.</title>
        <authorList>
            <person name="Kim H.-S."/>
            <person name="Busman M."/>
            <person name="Brown D.W."/>
            <person name="Divon H."/>
            <person name="Uhlig S."/>
            <person name="Proctor R.H."/>
        </authorList>
    </citation>
    <scope>NUCLEOTIDE SEQUENCE</scope>
    <source>
        <strain evidence="3">NRRL 31653</strain>
    </source>
</reference>
<protein>
    <submittedName>
        <fullName evidence="3">Beta-lactamase 2</fullName>
    </submittedName>
</protein>
<keyword evidence="4" id="KW-1185">Reference proteome</keyword>
<dbReference type="InterPro" id="IPR051478">
    <property type="entry name" value="Beta-lactamase-like_AB/R"/>
</dbReference>
<organism evidence="3 4">
    <name type="scientific">Fusarium agapanthi</name>
    <dbReference type="NCBI Taxonomy" id="1803897"/>
    <lineage>
        <taxon>Eukaryota</taxon>
        <taxon>Fungi</taxon>
        <taxon>Dikarya</taxon>
        <taxon>Ascomycota</taxon>
        <taxon>Pezizomycotina</taxon>
        <taxon>Sordariomycetes</taxon>
        <taxon>Hypocreomycetidae</taxon>
        <taxon>Hypocreales</taxon>
        <taxon>Nectriaceae</taxon>
        <taxon>Fusarium</taxon>
        <taxon>Fusarium fujikuroi species complex</taxon>
    </lineage>
</organism>
<dbReference type="InterPro" id="IPR012338">
    <property type="entry name" value="Beta-lactam/transpept-like"/>
</dbReference>
<dbReference type="Pfam" id="PF00144">
    <property type="entry name" value="Beta-lactamase"/>
    <property type="match status" value="1"/>
</dbReference>
<name>A0A9P5EBM4_9HYPO</name>
<accession>A0A9P5EBM4</accession>
<dbReference type="SUPFAM" id="SSF56601">
    <property type="entry name" value="beta-lactamase/transpeptidase-like"/>
    <property type="match status" value="1"/>
</dbReference>
<feature type="domain" description="Beta-lactamase-like ARB-00930-like C-terminal" evidence="2">
    <location>
        <begin position="383"/>
        <end position="535"/>
    </location>
</feature>
<dbReference type="InterPro" id="IPR001466">
    <property type="entry name" value="Beta-lactam-related"/>
</dbReference>
<feature type="domain" description="Beta-lactamase-related" evidence="1">
    <location>
        <begin position="102"/>
        <end position="352"/>
    </location>
</feature>
<dbReference type="Proteomes" id="UP000737391">
    <property type="component" value="Unassembled WGS sequence"/>
</dbReference>
<dbReference type="AlphaFoldDB" id="A0A9P5EBM4"/>
<dbReference type="InterPro" id="IPR058664">
    <property type="entry name" value="ARB_00930-like_C"/>
</dbReference>